<dbReference type="Proteomes" id="UP001156398">
    <property type="component" value="Unassembled WGS sequence"/>
</dbReference>
<accession>A0ABT6VVD0</accession>
<evidence type="ECO:0000256" key="6">
    <source>
        <dbReference type="SAM" id="MobiDB-lite"/>
    </source>
</evidence>
<feature type="transmembrane region" description="Helical" evidence="7">
    <location>
        <begin position="360"/>
        <end position="379"/>
    </location>
</feature>
<feature type="transmembrane region" description="Helical" evidence="7">
    <location>
        <begin position="320"/>
        <end position="340"/>
    </location>
</feature>
<feature type="transmembrane region" description="Helical" evidence="7">
    <location>
        <begin position="104"/>
        <end position="126"/>
    </location>
</feature>
<keyword evidence="3 7" id="KW-0812">Transmembrane</keyword>
<dbReference type="EMBL" id="JAAGKO020000001">
    <property type="protein sequence ID" value="MDI5961413.1"/>
    <property type="molecule type" value="Genomic_DNA"/>
</dbReference>
<keyword evidence="2" id="KW-1003">Cell membrane</keyword>
<evidence type="ECO:0000313" key="9">
    <source>
        <dbReference type="Proteomes" id="UP001156398"/>
    </source>
</evidence>
<feature type="transmembrane region" description="Helical" evidence="7">
    <location>
        <begin position="147"/>
        <end position="167"/>
    </location>
</feature>
<feature type="transmembrane region" description="Helical" evidence="7">
    <location>
        <begin position="229"/>
        <end position="252"/>
    </location>
</feature>
<feature type="transmembrane region" description="Helical" evidence="7">
    <location>
        <begin position="12"/>
        <end position="35"/>
    </location>
</feature>
<dbReference type="InterPro" id="IPR011701">
    <property type="entry name" value="MFS"/>
</dbReference>
<feature type="transmembrane region" description="Helical" evidence="7">
    <location>
        <begin position="47"/>
        <end position="67"/>
    </location>
</feature>
<feature type="transmembrane region" description="Helical" evidence="7">
    <location>
        <begin position="173"/>
        <end position="194"/>
    </location>
</feature>
<feature type="transmembrane region" description="Helical" evidence="7">
    <location>
        <begin position="385"/>
        <end position="405"/>
    </location>
</feature>
<sequence>MTTATGRSAESGFFRLMWAGQTVSVIGDGAALLAVPLLMLRITGSPLLSALAATPRTIAYLLVGLLAGPLADRWNSRRVLIWCDVARGLVFAAMPLTVGLPGGAGLLLVMACLAAAIGVLFETSMTKAVQSLLRPDALLKGNARLELSNQLGILLGPALIGGFMAWVGVRDAIWLNAATFAASVGTLLPLRGLAGPAGARLAAKAEGLGAAALWREMREGMGYLRAHPLISRLVTVQAAVNFVIAAETLVIFHATKGLHASPAWAGAVVAAAGVGGVLAAAVVGRVAPRASPARLIGWSVIGLGGSLLGFALSVDPLMLLVANLLHGGLSIFASVQIRSLRQKLVPLELLGRVTANARTLAFVANPVGAALFGAITAYAGGDARYGFGAAALFSVLSGVVAYRGLVSGAARAADRPEPEEDSGPPSVPLSSSQ</sequence>
<dbReference type="PANTHER" id="PTHR23513:SF6">
    <property type="entry name" value="MAJOR FACILITATOR SUPERFAMILY ASSOCIATED DOMAIN-CONTAINING PROTEIN"/>
    <property type="match status" value="1"/>
</dbReference>
<proteinExistence type="predicted"/>
<dbReference type="PANTHER" id="PTHR23513">
    <property type="entry name" value="INTEGRAL MEMBRANE EFFLUX PROTEIN-RELATED"/>
    <property type="match status" value="1"/>
</dbReference>
<feature type="transmembrane region" description="Helical" evidence="7">
    <location>
        <begin position="264"/>
        <end position="283"/>
    </location>
</feature>
<evidence type="ECO:0000256" key="4">
    <source>
        <dbReference type="ARBA" id="ARBA00022989"/>
    </source>
</evidence>
<keyword evidence="9" id="KW-1185">Reference proteome</keyword>
<evidence type="ECO:0000256" key="7">
    <source>
        <dbReference type="SAM" id="Phobius"/>
    </source>
</evidence>
<evidence type="ECO:0000256" key="5">
    <source>
        <dbReference type="ARBA" id="ARBA00023136"/>
    </source>
</evidence>
<keyword evidence="5 7" id="KW-0472">Membrane</keyword>
<evidence type="ECO:0000256" key="1">
    <source>
        <dbReference type="ARBA" id="ARBA00004651"/>
    </source>
</evidence>
<dbReference type="Pfam" id="PF07690">
    <property type="entry name" value="MFS_1"/>
    <property type="match status" value="1"/>
</dbReference>
<dbReference type="SUPFAM" id="SSF103473">
    <property type="entry name" value="MFS general substrate transporter"/>
    <property type="match status" value="1"/>
</dbReference>
<dbReference type="InterPro" id="IPR036259">
    <property type="entry name" value="MFS_trans_sf"/>
</dbReference>
<organism evidence="8 9">
    <name type="scientific">Streptantibioticus silvisoli</name>
    <dbReference type="NCBI Taxonomy" id="2705255"/>
    <lineage>
        <taxon>Bacteria</taxon>
        <taxon>Bacillati</taxon>
        <taxon>Actinomycetota</taxon>
        <taxon>Actinomycetes</taxon>
        <taxon>Kitasatosporales</taxon>
        <taxon>Streptomycetaceae</taxon>
        <taxon>Streptantibioticus</taxon>
    </lineage>
</organism>
<evidence type="ECO:0000313" key="8">
    <source>
        <dbReference type="EMBL" id="MDI5961413.1"/>
    </source>
</evidence>
<dbReference type="PRINTS" id="PR01988">
    <property type="entry name" value="EXPORTERBACE"/>
</dbReference>
<name>A0ABT6VVD0_9ACTN</name>
<dbReference type="RefSeq" id="WP_271323496.1">
    <property type="nucleotide sequence ID" value="NZ_JAAGKO020000001.1"/>
</dbReference>
<dbReference type="CDD" id="cd06173">
    <property type="entry name" value="MFS_MefA_like"/>
    <property type="match status" value="1"/>
</dbReference>
<feature type="region of interest" description="Disordered" evidence="6">
    <location>
        <begin position="410"/>
        <end position="433"/>
    </location>
</feature>
<reference evidence="8 9" key="1">
    <citation type="submission" date="2023-05" db="EMBL/GenBank/DDBJ databases">
        <title>Streptantibioticus silvisoli sp. nov., acidotolerant actinomycetes 1 from pine litter.</title>
        <authorList>
            <person name="Swiecimska M."/>
            <person name="Golinska P."/>
            <person name="Sangal V."/>
            <person name="Wachnowicz B."/>
            <person name="Goodfellow M."/>
        </authorList>
    </citation>
    <scope>NUCLEOTIDE SEQUENCE [LARGE SCALE GENOMIC DNA]</scope>
    <source>
        <strain evidence="8 9">SL54</strain>
    </source>
</reference>
<feature type="transmembrane region" description="Helical" evidence="7">
    <location>
        <begin position="295"/>
        <end position="314"/>
    </location>
</feature>
<dbReference type="InterPro" id="IPR022324">
    <property type="entry name" value="Bacilysin_exporter_BacE_put"/>
</dbReference>
<evidence type="ECO:0000256" key="3">
    <source>
        <dbReference type="ARBA" id="ARBA00022692"/>
    </source>
</evidence>
<comment type="caution">
    <text evidence="8">The sequence shown here is derived from an EMBL/GenBank/DDBJ whole genome shotgun (WGS) entry which is preliminary data.</text>
</comment>
<gene>
    <name evidence="8" type="ORF">POF43_001505</name>
</gene>
<comment type="subcellular location">
    <subcellularLocation>
        <location evidence="1">Cell membrane</location>
        <topology evidence="1">Multi-pass membrane protein</topology>
    </subcellularLocation>
</comment>
<protein>
    <submittedName>
        <fullName evidence="8">MFS transporter</fullName>
    </submittedName>
</protein>
<evidence type="ECO:0000256" key="2">
    <source>
        <dbReference type="ARBA" id="ARBA00022475"/>
    </source>
</evidence>
<dbReference type="Gene3D" id="1.20.1250.20">
    <property type="entry name" value="MFS general substrate transporter like domains"/>
    <property type="match status" value="1"/>
</dbReference>
<keyword evidence="4 7" id="KW-1133">Transmembrane helix</keyword>